<dbReference type="SUPFAM" id="SSF56112">
    <property type="entry name" value="Protein kinase-like (PK-like)"/>
    <property type="match status" value="1"/>
</dbReference>
<evidence type="ECO:0000313" key="7">
    <source>
        <dbReference type="EMBL" id="WDE99409.1"/>
    </source>
</evidence>
<gene>
    <name evidence="7" type="ORF">PQO03_16350</name>
</gene>
<dbReference type="PANTHER" id="PTHR43289:SF6">
    <property type="entry name" value="SERINE_THREONINE-PROTEIN KINASE NEKL-3"/>
    <property type="match status" value="1"/>
</dbReference>
<evidence type="ECO:0000256" key="5">
    <source>
        <dbReference type="SAM" id="Phobius"/>
    </source>
</evidence>
<keyword evidence="1" id="KW-0808">Transferase</keyword>
<dbReference type="SMART" id="SM00220">
    <property type="entry name" value="S_TKc"/>
    <property type="match status" value="1"/>
</dbReference>
<sequence length="369" mass="41858">MQKEEQFQSKFSQLFEETFNPEENPLEQALKRQGERYLEFEFYSEGAIKQIHTCLDMKTGRRVAMARMKDSSNTKRKESFIREARINAALQHPNIVPVYDVGLKNNMPWFTMKFIEGQSLGEIIEILKKGELSHFDNLTDRLDVFVKVCDAVAYAHSRGILHLDLKPDNIRVSEYGDVVLCEWGLADVIPSECDEPLLDVCSPSLEDFDEKTLDGTVKGTPGYMAPEQTGLIKERKGKHTDIFSLGALLYTLLTYEKAFSGESLKDVLDKTLKAEIPSTSESSDLIPYALEAVYTKAMSKDIKDRYQSVKELQQEIRNFISGFSTHAENASFLKLMGYWVKRNQTLTAISSFASVLFLGLLIVSLINSK</sequence>
<keyword evidence="4" id="KW-0067">ATP-binding</keyword>
<proteinExistence type="predicted"/>
<evidence type="ECO:0000256" key="1">
    <source>
        <dbReference type="ARBA" id="ARBA00022679"/>
    </source>
</evidence>
<name>A0ABY7W024_9BACT</name>
<dbReference type="EMBL" id="CP117812">
    <property type="protein sequence ID" value="WDE99409.1"/>
    <property type="molecule type" value="Genomic_DNA"/>
</dbReference>
<dbReference type="Gene3D" id="3.30.200.20">
    <property type="entry name" value="Phosphorylase Kinase, domain 1"/>
    <property type="match status" value="1"/>
</dbReference>
<accession>A0ABY7W024</accession>
<dbReference type="Pfam" id="PF00069">
    <property type="entry name" value="Pkinase"/>
    <property type="match status" value="1"/>
</dbReference>
<keyword evidence="5" id="KW-1133">Transmembrane helix</keyword>
<evidence type="ECO:0000256" key="4">
    <source>
        <dbReference type="ARBA" id="ARBA00022840"/>
    </source>
</evidence>
<organism evidence="7 8">
    <name type="scientific">Lentisphaera profundi</name>
    <dbReference type="NCBI Taxonomy" id="1658616"/>
    <lineage>
        <taxon>Bacteria</taxon>
        <taxon>Pseudomonadati</taxon>
        <taxon>Lentisphaerota</taxon>
        <taxon>Lentisphaeria</taxon>
        <taxon>Lentisphaerales</taxon>
        <taxon>Lentisphaeraceae</taxon>
        <taxon>Lentisphaera</taxon>
    </lineage>
</organism>
<evidence type="ECO:0000256" key="2">
    <source>
        <dbReference type="ARBA" id="ARBA00022741"/>
    </source>
</evidence>
<dbReference type="InterPro" id="IPR000719">
    <property type="entry name" value="Prot_kinase_dom"/>
</dbReference>
<keyword evidence="3 7" id="KW-0418">Kinase</keyword>
<dbReference type="InterPro" id="IPR011009">
    <property type="entry name" value="Kinase-like_dom_sf"/>
</dbReference>
<keyword evidence="2" id="KW-0547">Nucleotide-binding</keyword>
<dbReference type="RefSeq" id="WP_274154264.1">
    <property type="nucleotide sequence ID" value="NZ_CP117812.1"/>
</dbReference>
<protein>
    <submittedName>
        <fullName evidence="7">Serine/threonine-protein kinase</fullName>
    </submittedName>
</protein>
<evidence type="ECO:0000313" key="8">
    <source>
        <dbReference type="Proteomes" id="UP001214250"/>
    </source>
</evidence>
<keyword evidence="8" id="KW-1185">Reference proteome</keyword>
<reference evidence="7 8" key="1">
    <citation type="submission" date="2023-02" db="EMBL/GenBank/DDBJ databases">
        <title>Genome sequence of Lentisphaera profundi SAORIC-696.</title>
        <authorList>
            <person name="Kim e."/>
            <person name="Cho J.-C."/>
            <person name="Choi A."/>
            <person name="Kang I."/>
        </authorList>
    </citation>
    <scope>NUCLEOTIDE SEQUENCE [LARGE SCALE GENOMIC DNA]</scope>
    <source>
        <strain evidence="7 8">SAORIC-696</strain>
    </source>
</reference>
<dbReference type="Gene3D" id="1.10.510.10">
    <property type="entry name" value="Transferase(Phosphotransferase) domain 1"/>
    <property type="match status" value="1"/>
</dbReference>
<dbReference type="Proteomes" id="UP001214250">
    <property type="component" value="Chromosome 2"/>
</dbReference>
<keyword evidence="5" id="KW-0812">Transmembrane</keyword>
<feature type="transmembrane region" description="Helical" evidence="5">
    <location>
        <begin position="346"/>
        <end position="366"/>
    </location>
</feature>
<dbReference type="PANTHER" id="PTHR43289">
    <property type="entry name" value="MITOGEN-ACTIVATED PROTEIN KINASE KINASE KINASE 20-RELATED"/>
    <property type="match status" value="1"/>
</dbReference>
<keyword evidence="5" id="KW-0472">Membrane</keyword>
<evidence type="ECO:0000259" key="6">
    <source>
        <dbReference type="PROSITE" id="PS50011"/>
    </source>
</evidence>
<dbReference type="GO" id="GO:0016301">
    <property type="term" value="F:kinase activity"/>
    <property type="evidence" value="ECO:0007669"/>
    <property type="project" value="UniProtKB-KW"/>
</dbReference>
<evidence type="ECO:0000256" key="3">
    <source>
        <dbReference type="ARBA" id="ARBA00022777"/>
    </source>
</evidence>
<dbReference type="PROSITE" id="PS50011">
    <property type="entry name" value="PROTEIN_KINASE_DOM"/>
    <property type="match status" value="1"/>
</dbReference>
<feature type="domain" description="Protein kinase" evidence="6">
    <location>
        <begin position="37"/>
        <end position="320"/>
    </location>
</feature>
<dbReference type="CDD" id="cd14014">
    <property type="entry name" value="STKc_PknB_like"/>
    <property type="match status" value="1"/>
</dbReference>